<feature type="signal peptide" evidence="1">
    <location>
        <begin position="1"/>
        <end position="27"/>
    </location>
</feature>
<evidence type="ECO:0000313" key="3">
    <source>
        <dbReference type="EMBL" id="MBB3020896.1"/>
    </source>
</evidence>
<dbReference type="EMBL" id="JACHWB010000006">
    <property type="protein sequence ID" value="MBB3020896.1"/>
    <property type="molecule type" value="Genomic_DNA"/>
</dbReference>
<accession>A0A7W4VPY7</accession>
<sequence length="170" mass="18588">MIGWQKTRRVATFMLLASAAGSGGAIAQQSDETSCSGTMTQQLRRFSEKCLTDLVTFVASQPDMTAKVYSEKEKYFVSIIRTEDGLLAEAVSKFNYPLMKEDTPEALKRFGWMPPENESDNWNKKIPGDQVRAGDAAQELSRALAAYGLKQGEAISLTIGPKLADKPTSG</sequence>
<comment type="caution">
    <text evidence="3">The sequence shown here is derived from an EMBL/GenBank/DDBJ whole genome shotgun (WGS) entry which is preliminary data.</text>
</comment>
<dbReference type="Proteomes" id="UP000532010">
    <property type="component" value="Unassembled WGS sequence"/>
</dbReference>
<evidence type="ECO:0000259" key="2">
    <source>
        <dbReference type="Pfam" id="PF22552"/>
    </source>
</evidence>
<feature type="domain" description="TY-Chap N-terminal" evidence="2">
    <location>
        <begin position="66"/>
        <end position="145"/>
    </location>
</feature>
<evidence type="ECO:0000256" key="1">
    <source>
        <dbReference type="SAM" id="SignalP"/>
    </source>
</evidence>
<reference evidence="3 4" key="1">
    <citation type="submission" date="2020-08" db="EMBL/GenBank/DDBJ databases">
        <title>The Agave Microbiome: Exploring the role of microbial communities in plant adaptations to desert environments.</title>
        <authorList>
            <person name="Partida-Martinez L.P."/>
        </authorList>
    </citation>
    <scope>NUCLEOTIDE SEQUENCE [LARGE SCALE GENOMIC DNA]</scope>
    <source>
        <strain evidence="3 4">AT3.9</strain>
    </source>
</reference>
<organism evidence="3 4">
    <name type="scientific">Microvirga lupini</name>
    <dbReference type="NCBI Taxonomy" id="420324"/>
    <lineage>
        <taxon>Bacteria</taxon>
        <taxon>Pseudomonadati</taxon>
        <taxon>Pseudomonadota</taxon>
        <taxon>Alphaproteobacteria</taxon>
        <taxon>Hyphomicrobiales</taxon>
        <taxon>Methylobacteriaceae</taxon>
        <taxon>Microvirga</taxon>
    </lineage>
</organism>
<name>A0A7W4VPY7_9HYPH</name>
<protein>
    <recommendedName>
        <fullName evidence="2">TY-Chap N-terminal domain-containing protein</fullName>
    </recommendedName>
</protein>
<proteinExistence type="predicted"/>
<dbReference type="AlphaFoldDB" id="A0A7W4VPY7"/>
<keyword evidence="4" id="KW-1185">Reference proteome</keyword>
<dbReference type="RefSeq" id="WP_183453280.1">
    <property type="nucleotide sequence ID" value="NZ_JACHWB010000006.1"/>
</dbReference>
<dbReference type="Pfam" id="PF22552">
    <property type="entry name" value="TY-Chap3"/>
    <property type="match status" value="1"/>
</dbReference>
<keyword evidence="1" id="KW-0732">Signal</keyword>
<feature type="chain" id="PRO_5030662457" description="TY-Chap N-terminal domain-containing protein" evidence="1">
    <location>
        <begin position="28"/>
        <end position="170"/>
    </location>
</feature>
<evidence type="ECO:0000313" key="4">
    <source>
        <dbReference type="Proteomes" id="UP000532010"/>
    </source>
</evidence>
<gene>
    <name evidence="3" type="ORF">FHR70_003984</name>
</gene>
<dbReference type="InterPro" id="IPR054344">
    <property type="entry name" value="TY-Chap_N"/>
</dbReference>